<protein>
    <recommendedName>
        <fullName evidence="8">Glycosyltransferase 2-like domain-containing protein</fullName>
    </recommendedName>
</protein>
<evidence type="ECO:0000256" key="2">
    <source>
        <dbReference type="ARBA" id="ARBA00022676"/>
    </source>
</evidence>
<feature type="transmembrane region" description="Helical" evidence="7">
    <location>
        <begin position="594"/>
        <end position="610"/>
    </location>
</feature>
<evidence type="ECO:0000259" key="8">
    <source>
        <dbReference type="Pfam" id="PF13632"/>
    </source>
</evidence>
<dbReference type="SUPFAM" id="SSF53448">
    <property type="entry name" value="Nucleotide-diphospho-sugar transferases"/>
    <property type="match status" value="1"/>
</dbReference>
<dbReference type="AlphaFoldDB" id="A0A139HG19"/>
<dbReference type="Proteomes" id="UP000073492">
    <property type="component" value="Unassembled WGS sequence"/>
</dbReference>
<keyword evidence="4 7" id="KW-0812">Transmembrane</keyword>
<dbReference type="STRING" id="113226.A0A139HG19"/>
<dbReference type="InterPro" id="IPR001173">
    <property type="entry name" value="Glyco_trans_2-like"/>
</dbReference>
<organism evidence="9 10">
    <name type="scientific">Pseudocercospora musae</name>
    <dbReference type="NCBI Taxonomy" id="113226"/>
    <lineage>
        <taxon>Eukaryota</taxon>
        <taxon>Fungi</taxon>
        <taxon>Dikarya</taxon>
        <taxon>Ascomycota</taxon>
        <taxon>Pezizomycotina</taxon>
        <taxon>Dothideomycetes</taxon>
        <taxon>Dothideomycetidae</taxon>
        <taxon>Mycosphaerellales</taxon>
        <taxon>Mycosphaerellaceae</taxon>
        <taxon>Pseudocercospora</taxon>
    </lineage>
</organism>
<feature type="domain" description="Glycosyltransferase 2-like" evidence="8">
    <location>
        <begin position="238"/>
        <end position="440"/>
    </location>
</feature>
<dbReference type="GO" id="GO:0016757">
    <property type="term" value="F:glycosyltransferase activity"/>
    <property type="evidence" value="ECO:0007669"/>
    <property type="project" value="UniProtKB-KW"/>
</dbReference>
<keyword evidence="2" id="KW-0328">Glycosyltransferase</keyword>
<feature type="transmembrane region" description="Helical" evidence="7">
    <location>
        <begin position="401"/>
        <end position="428"/>
    </location>
</feature>
<comment type="subcellular location">
    <subcellularLocation>
        <location evidence="1">Membrane</location>
        <topology evidence="1">Multi-pass membrane protein</topology>
    </subcellularLocation>
</comment>
<evidence type="ECO:0000256" key="3">
    <source>
        <dbReference type="ARBA" id="ARBA00022679"/>
    </source>
</evidence>
<accession>A0A139HG19</accession>
<dbReference type="PANTHER" id="PTHR43867:SF2">
    <property type="entry name" value="CELLULOSE SYNTHASE CATALYTIC SUBUNIT A [UDP-FORMING]"/>
    <property type="match status" value="1"/>
</dbReference>
<dbReference type="InterPro" id="IPR029044">
    <property type="entry name" value="Nucleotide-diphossugar_trans"/>
</dbReference>
<dbReference type="Pfam" id="PF13632">
    <property type="entry name" value="Glyco_trans_2_3"/>
    <property type="match status" value="1"/>
</dbReference>
<dbReference type="GO" id="GO:0016020">
    <property type="term" value="C:membrane"/>
    <property type="evidence" value="ECO:0007669"/>
    <property type="project" value="UniProtKB-SubCell"/>
</dbReference>
<feature type="transmembrane region" description="Helical" evidence="7">
    <location>
        <begin position="541"/>
        <end position="561"/>
    </location>
</feature>
<evidence type="ECO:0000256" key="5">
    <source>
        <dbReference type="ARBA" id="ARBA00022989"/>
    </source>
</evidence>
<keyword evidence="5 7" id="KW-1133">Transmembrane helix</keyword>
<keyword evidence="6 7" id="KW-0472">Membrane</keyword>
<dbReference type="EMBL" id="LFZO01000656">
    <property type="protein sequence ID" value="KXT01342.1"/>
    <property type="molecule type" value="Genomic_DNA"/>
</dbReference>
<keyword evidence="3" id="KW-0808">Transferase</keyword>
<reference evidence="9 10" key="1">
    <citation type="submission" date="2015-07" db="EMBL/GenBank/DDBJ databases">
        <title>Comparative genomics of the Sigatoka disease complex on banana suggests a link between parallel evolutionary changes in Pseudocercospora fijiensis and Pseudocercospora eumusae and increased virulence on the banana host.</title>
        <authorList>
            <person name="Chang T.-C."/>
            <person name="Salvucci A."/>
            <person name="Crous P.W."/>
            <person name="Stergiopoulos I."/>
        </authorList>
    </citation>
    <scope>NUCLEOTIDE SEQUENCE [LARGE SCALE GENOMIC DNA]</scope>
    <source>
        <strain evidence="9 10">CBS 116634</strain>
    </source>
</reference>
<evidence type="ECO:0000313" key="10">
    <source>
        <dbReference type="Proteomes" id="UP000073492"/>
    </source>
</evidence>
<proteinExistence type="predicted"/>
<evidence type="ECO:0000256" key="4">
    <source>
        <dbReference type="ARBA" id="ARBA00022692"/>
    </source>
</evidence>
<comment type="caution">
    <text evidence="9">The sequence shown here is derived from an EMBL/GenBank/DDBJ whole genome shotgun (WGS) entry which is preliminary data.</text>
</comment>
<evidence type="ECO:0000313" key="9">
    <source>
        <dbReference type="EMBL" id="KXT01342.1"/>
    </source>
</evidence>
<sequence length="664" mass="75508">MPSTSPSLGNSGMNQEVFDEAALAMAHQQAFATQEESFPKSPASHRCFRQQQPKKSISNVRDALLRFLTVVLPFSCAALGFAQTRAFSLGAWYWATPVILYRFADCLMVILDVGWQLCGSRKPGKHRISSSWIGSDLPLIDIIVTTCREDPEVIMDTVEASYHLDYPRNRFRVVVADDGNDPMLCSKIAALQKSKMDYNLFYHARKKTCVETNPKACNVNSTLQWMQQNGRPAGKAEWFAVFDCDMMPEPQFLRSLLGEAVRDPRTAMAVCPQNYYNIPTNDPLYQSMEIQNTLDEPIRSSFGGTWCAGSGFLARRVAIDSIGGLPTESVCEDILCGHLLNGQGWNVVLVDLPLQWGLMPDSIESHIAQRRRWLVGSVQNGKITKFCLGSKARGMSVPQRLAGGAYCFAPYVHCFLQPLSLLILPWIFVVSRADQPHKSLWWLYFWEFFYRAVLFGKIWVDSKWTSRHALMQKDYSNYWLWSMIAPSVVAQILPRTLGPYRRKPVPFVSSGSIQTSLSERSSRLRVPIRKRVGAILLQREYVVNTFMAINAIVSLSVLLWIDLGHKRAGGSASMVLMVLISHSLSPNLNWERHMAFFIPILYAIFPPDVLERRKMMEPDRKGAWRVKKEYRKPQIDRWAFMLELQVWFGLVWSAAAFLLVHLLD</sequence>
<gene>
    <name evidence="9" type="ORF">AC579_397</name>
</gene>
<evidence type="ECO:0000256" key="7">
    <source>
        <dbReference type="SAM" id="Phobius"/>
    </source>
</evidence>
<evidence type="ECO:0000256" key="1">
    <source>
        <dbReference type="ARBA" id="ARBA00004141"/>
    </source>
</evidence>
<dbReference type="InterPro" id="IPR050321">
    <property type="entry name" value="Glycosyltr_2/OpgH_subfam"/>
</dbReference>
<dbReference type="PANTHER" id="PTHR43867">
    <property type="entry name" value="CELLULOSE SYNTHASE CATALYTIC SUBUNIT A [UDP-FORMING]"/>
    <property type="match status" value="1"/>
</dbReference>
<dbReference type="Gene3D" id="3.90.550.10">
    <property type="entry name" value="Spore Coat Polysaccharide Biosynthesis Protein SpsA, Chain A"/>
    <property type="match status" value="1"/>
</dbReference>
<name>A0A139HG19_9PEZI</name>
<feature type="transmembrane region" description="Helical" evidence="7">
    <location>
        <begin position="638"/>
        <end position="663"/>
    </location>
</feature>
<evidence type="ECO:0000256" key="6">
    <source>
        <dbReference type="ARBA" id="ARBA00023136"/>
    </source>
</evidence>
<dbReference type="OrthoDB" id="72851at2759"/>
<keyword evidence="10" id="KW-1185">Reference proteome</keyword>